<proteinExistence type="predicted"/>
<accession>A0ACC3DLA4</accession>
<protein>
    <submittedName>
        <fullName evidence="1">Uncharacterized protein</fullName>
    </submittedName>
</protein>
<name>A0ACC3DLA4_9PEZI</name>
<sequence length="189" mass="20967">MASRRASRSLQSRSTSRAVSNSARSESSSTGLFISDGEEEDVVGTLEEDEELGKRALSHVLVPPKPRRWLDTFEALPGEETVRKVLRQTTENGEVAYEVRFEDFHTDLIPLDRVIELENGAAALETFNNDQNSATDSDEVQESEDEIAAARSSRATTARRNEYVDSATFQIDSKDEPVEPPPRRARGGP</sequence>
<evidence type="ECO:0000313" key="2">
    <source>
        <dbReference type="Proteomes" id="UP001186974"/>
    </source>
</evidence>
<keyword evidence="2" id="KW-1185">Reference proteome</keyword>
<reference evidence="1" key="1">
    <citation type="submission" date="2024-09" db="EMBL/GenBank/DDBJ databases">
        <title>Black Yeasts Isolated from many extreme environments.</title>
        <authorList>
            <person name="Coleine C."/>
            <person name="Stajich J.E."/>
            <person name="Selbmann L."/>
        </authorList>
    </citation>
    <scope>NUCLEOTIDE SEQUENCE</scope>
    <source>
        <strain evidence="1">CCFEE 5737</strain>
    </source>
</reference>
<evidence type="ECO:0000313" key="1">
    <source>
        <dbReference type="EMBL" id="KAK3077435.1"/>
    </source>
</evidence>
<feature type="non-terminal residue" evidence="1">
    <location>
        <position position="189"/>
    </location>
</feature>
<organism evidence="1 2">
    <name type="scientific">Coniosporium uncinatum</name>
    <dbReference type="NCBI Taxonomy" id="93489"/>
    <lineage>
        <taxon>Eukaryota</taxon>
        <taxon>Fungi</taxon>
        <taxon>Dikarya</taxon>
        <taxon>Ascomycota</taxon>
        <taxon>Pezizomycotina</taxon>
        <taxon>Dothideomycetes</taxon>
        <taxon>Dothideomycetes incertae sedis</taxon>
        <taxon>Coniosporium</taxon>
    </lineage>
</organism>
<gene>
    <name evidence="1" type="ORF">LTS18_010272</name>
</gene>
<dbReference type="Proteomes" id="UP001186974">
    <property type="component" value="Unassembled WGS sequence"/>
</dbReference>
<comment type="caution">
    <text evidence="1">The sequence shown here is derived from an EMBL/GenBank/DDBJ whole genome shotgun (WGS) entry which is preliminary data.</text>
</comment>
<dbReference type="EMBL" id="JAWDJW010002854">
    <property type="protein sequence ID" value="KAK3077435.1"/>
    <property type="molecule type" value="Genomic_DNA"/>
</dbReference>